<dbReference type="Pfam" id="PF08379">
    <property type="entry name" value="Bact_transglu_N"/>
    <property type="match status" value="1"/>
</dbReference>
<dbReference type="AlphaFoldDB" id="A0A939HPK1"/>
<gene>
    <name evidence="2" type="ORF">J2D77_11590</name>
</gene>
<name>A0A939HPK1_9PROT</name>
<protein>
    <submittedName>
        <fullName evidence="2">Transglutaminase family protein</fullName>
    </submittedName>
</protein>
<evidence type="ECO:0000313" key="3">
    <source>
        <dbReference type="Proteomes" id="UP000664073"/>
    </source>
</evidence>
<dbReference type="InterPro" id="IPR038765">
    <property type="entry name" value="Papain-like_cys_pep_sf"/>
</dbReference>
<dbReference type="Pfam" id="PF01841">
    <property type="entry name" value="Transglut_core"/>
    <property type="match status" value="1"/>
</dbReference>
<feature type="domain" description="Transglutaminase-like" evidence="1">
    <location>
        <begin position="166"/>
        <end position="236"/>
    </location>
</feature>
<dbReference type="Proteomes" id="UP000664073">
    <property type="component" value="Unassembled WGS sequence"/>
</dbReference>
<dbReference type="EMBL" id="JAFVMH010000005">
    <property type="protein sequence ID" value="MBO1325799.1"/>
    <property type="molecule type" value="Genomic_DNA"/>
</dbReference>
<evidence type="ECO:0000313" key="2">
    <source>
        <dbReference type="EMBL" id="MBO1325799.1"/>
    </source>
</evidence>
<evidence type="ECO:0000259" key="1">
    <source>
        <dbReference type="SMART" id="SM00460"/>
    </source>
</evidence>
<dbReference type="InterPro" id="IPR013589">
    <property type="entry name" value="Bac_transglu_N"/>
</dbReference>
<dbReference type="SUPFAM" id="SSF54001">
    <property type="entry name" value="Cysteine proteinases"/>
    <property type="match status" value="1"/>
</dbReference>
<organism evidence="2 3">
    <name type="scientific">Acetobacter garciniae</name>
    <dbReference type="NCBI Taxonomy" id="2817435"/>
    <lineage>
        <taxon>Bacteria</taxon>
        <taxon>Pseudomonadati</taxon>
        <taxon>Pseudomonadota</taxon>
        <taxon>Alphaproteobacteria</taxon>
        <taxon>Acetobacterales</taxon>
        <taxon>Acetobacteraceae</taxon>
        <taxon>Acetobacter</taxon>
    </lineage>
</organism>
<accession>A0A939HPK1</accession>
<dbReference type="PANTHER" id="PTHR33490:SF1">
    <property type="entry name" value="SLL1233 PROTEIN"/>
    <property type="match status" value="1"/>
</dbReference>
<sequence length="281" mass="30721">MSSHITLVHRTCYEYDRPVSMGPQIIRLRPMPDSRTPVLSYMLKIEPRGCNLGWQLDQHGNETACVSFGGQVTHFDIEVSLVADIAPYDPLANLMDNAEGTGDAGVDCAYSRQLPLGADALAFLREWQDGTPTDAVPRLISLNKAITARVRYERRMEPGVLSAQDILRHGCGSCRDSAWFLVALARHMGYRARFVSGYLVQSARTAGEEEVLTGDLHAWAQVCLPGKGWIGFDTTSGMLAGEGHIPLAAAATPEDAAPVSGLLDRCEARFNVSMQVQRLYA</sequence>
<dbReference type="PANTHER" id="PTHR33490">
    <property type="entry name" value="BLR5614 PROTEIN-RELATED"/>
    <property type="match status" value="1"/>
</dbReference>
<keyword evidence="3" id="KW-1185">Reference proteome</keyword>
<dbReference type="Gene3D" id="3.10.620.30">
    <property type="match status" value="1"/>
</dbReference>
<proteinExistence type="predicted"/>
<comment type="caution">
    <text evidence="2">The sequence shown here is derived from an EMBL/GenBank/DDBJ whole genome shotgun (WGS) entry which is preliminary data.</text>
</comment>
<dbReference type="RefSeq" id="WP_207846441.1">
    <property type="nucleotide sequence ID" value="NZ_JAFVMH010000005.1"/>
</dbReference>
<dbReference type="SMART" id="SM00460">
    <property type="entry name" value="TGc"/>
    <property type="match status" value="1"/>
</dbReference>
<reference evidence="2" key="1">
    <citation type="submission" date="2021-03" db="EMBL/GenBank/DDBJ databases">
        <title>The complete genome sequence of Acetobacter sp. TBRC 12339.</title>
        <authorList>
            <person name="Charoenyingcharoen P."/>
            <person name="Yukphan P."/>
        </authorList>
    </citation>
    <scope>NUCLEOTIDE SEQUENCE</scope>
    <source>
        <strain evidence="2">TBRC 12339</strain>
    </source>
</reference>
<dbReference type="InterPro" id="IPR002931">
    <property type="entry name" value="Transglutaminase-like"/>
</dbReference>